<name>A0AAU9J952_9CILI</name>
<protein>
    <submittedName>
        <fullName evidence="2">Uncharacterized protein</fullName>
    </submittedName>
</protein>
<sequence>MESKFTSSFEHFHSPQSTKSIAEGKTPLEIKNKLRRLYLHYSCLGSRNNTNLLTLPKLSKFLRDIQILPNLLSREECDIIISSEAKRDKCISFDNFCEIMVKISASLMEKGNHSYQGLVSMIDAHIFPLYDALKEQGQVDTFNQSDFDFDTDSARVLQDSIFVLQEIYKAYFPWEDVAPEDKSILSKKSWASLFTLVTEFMITPYILPRALLLKIWQDLVESNEDIPELKYFNINDKGRAFTLKKFLLFLLRTAIYGKFHQEFSTVRERTEFILSRMERSNGFSNWHSKISKPYSNKLSLSSTQKFSLASTSVSRDLIKSERFVLDRRGKFSGLLESKWSEIEDVFRDYCSYGTISSQKLLSPFQYVKVFEDAGLLHSESEYCLKRQELEIIYFSLVQRPHFIDDGVLSPKFVFQAAGESGKMTFNQFIKSLEIISKKLIKDPNDEDELEIFIHSLLKTPRKSQSTLRSTSIKDLIHDLSTEKTLDIWHNTLEVYAKVYLNHQNKISSQSFIQFATDFSIYPDLVTKGKLNQVYLNLYENDYKEVAGQQLSERTEGISINQMIDGIAYCCLESKIPIDSPNEKLCVALGRMLQSKGPSIVAQKTGHTRRTEMVRSSKLIKLLGMPFLKPQPKLTFDQILGNELSNN</sequence>
<accession>A0AAU9J952</accession>
<gene>
    <name evidence="2" type="ORF">BSTOLATCC_MIC25338</name>
</gene>
<comment type="similarity">
    <text evidence="1">Belongs to the TPPP family.</text>
</comment>
<dbReference type="AlphaFoldDB" id="A0AAU9J952"/>
<dbReference type="InterPro" id="IPR011992">
    <property type="entry name" value="EF-hand-dom_pair"/>
</dbReference>
<evidence type="ECO:0000256" key="1">
    <source>
        <dbReference type="ARBA" id="ARBA00010994"/>
    </source>
</evidence>
<proteinExistence type="inferred from homology"/>
<keyword evidence="3" id="KW-1185">Reference proteome</keyword>
<evidence type="ECO:0000313" key="2">
    <source>
        <dbReference type="EMBL" id="CAG9320103.1"/>
    </source>
</evidence>
<dbReference type="PANTHER" id="PTHR12932:SF9">
    <property type="entry name" value="TUBULIN POLYMERIZATION-PROMOTING PROTEIN HOMOLOG"/>
    <property type="match status" value="1"/>
</dbReference>
<dbReference type="EMBL" id="CAJZBQ010000024">
    <property type="protein sequence ID" value="CAG9320103.1"/>
    <property type="molecule type" value="Genomic_DNA"/>
</dbReference>
<dbReference type="Proteomes" id="UP001162131">
    <property type="component" value="Unassembled WGS sequence"/>
</dbReference>
<dbReference type="GO" id="GO:0032273">
    <property type="term" value="P:positive regulation of protein polymerization"/>
    <property type="evidence" value="ECO:0007669"/>
    <property type="project" value="TreeGrafter"/>
</dbReference>
<dbReference type="PANTHER" id="PTHR12932">
    <property type="entry name" value="P25 ALPHA-RELATED"/>
    <property type="match status" value="1"/>
</dbReference>
<dbReference type="InterPro" id="IPR008907">
    <property type="entry name" value="TPP/p25"/>
</dbReference>
<organism evidence="2 3">
    <name type="scientific">Blepharisma stoltei</name>
    <dbReference type="NCBI Taxonomy" id="1481888"/>
    <lineage>
        <taxon>Eukaryota</taxon>
        <taxon>Sar</taxon>
        <taxon>Alveolata</taxon>
        <taxon>Ciliophora</taxon>
        <taxon>Postciliodesmatophora</taxon>
        <taxon>Heterotrichea</taxon>
        <taxon>Heterotrichida</taxon>
        <taxon>Blepharismidae</taxon>
        <taxon>Blepharisma</taxon>
    </lineage>
</organism>
<dbReference type="GO" id="GO:0005874">
    <property type="term" value="C:microtubule"/>
    <property type="evidence" value="ECO:0007669"/>
    <property type="project" value="TreeGrafter"/>
</dbReference>
<dbReference type="SUPFAM" id="SSF47473">
    <property type="entry name" value="EF-hand"/>
    <property type="match status" value="2"/>
</dbReference>
<dbReference type="GO" id="GO:0001578">
    <property type="term" value="P:microtubule bundle formation"/>
    <property type="evidence" value="ECO:0007669"/>
    <property type="project" value="TreeGrafter"/>
</dbReference>
<dbReference type="GO" id="GO:0015631">
    <property type="term" value="F:tubulin binding"/>
    <property type="evidence" value="ECO:0007669"/>
    <property type="project" value="InterPro"/>
</dbReference>
<dbReference type="Gene3D" id="1.10.238.10">
    <property type="entry name" value="EF-hand"/>
    <property type="match status" value="2"/>
</dbReference>
<evidence type="ECO:0000313" key="3">
    <source>
        <dbReference type="Proteomes" id="UP001162131"/>
    </source>
</evidence>
<reference evidence="2" key="1">
    <citation type="submission" date="2021-09" db="EMBL/GenBank/DDBJ databases">
        <authorList>
            <consortium name="AG Swart"/>
            <person name="Singh M."/>
            <person name="Singh A."/>
            <person name="Seah K."/>
            <person name="Emmerich C."/>
        </authorList>
    </citation>
    <scope>NUCLEOTIDE SEQUENCE</scope>
    <source>
        <strain evidence="2">ATCC30299</strain>
    </source>
</reference>
<dbReference type="GO" id="GO:0046785">
    <property type="term" value="P:microtubule polymerization"/>
    <property type="evidence" value="ECO:0007669"/>
    <property type="project" value="InterPro"/>
</dbReference>
<comment type="caution">
    <text evidence="2">The sequence shown here is derived from an EMBL/GenBank/DDBJ whole genome shotgun (WGS) entry which is preliminary data.</text>
</comment>